<feature type="domain" description="DJ-1/PfpI" evidence="1">
    <location>
        <begin position="4"/>
        <end position="185"/>
    </location>
</feature>
<dbReference type="OrthoDB" id="4265717at2"/>
<dbReference type="InterPro" id="IPR002818">
    <property type="entry name" value="DJ-1/PfpI"/>
</dbReference>
<dbReference type="Proteomes" id="UP000247569">
    <property type="component" value="Unassembled WGS sequence"/>
</dbReference>
<keyword evidence="3" id="KW-1185">Reference proteome</keyword>
<dbReference type="Pfam" id="PF01965">
    <property type="entry name" value="DJ-1_PfpI"/>
    <property type="match status" value="1"/>
</dbReference>
<protein>
    <submittedName>
        <fullName evidence="2">DJ-1/PfpI family protein</fullName>
    </submittedName>
</protein>
<dbReference type="InterPro" id="IPR052158">
    <property type="entry name" value="INH-QAR"/>
</dbReference>
<dbReference type="GO" id="GO:0006355">
    <property type="term" value="P:regulation of DNA-templated transcription"/>
    <property type="evidence" value="ECO:0007669"/>
    <property type="project" value="TreeGrafter"/>
</dbReference>
<dbReference type="PANTHER" id="PTHR43130:SF2">
    <property type="entry name" value="DJ-1_PFPI DOMAIN-CONTAINING PROTEIN"/>
    <property type="match status" value="1"/>
</dbReference>
<name>A0A318K518_9NOCA</name>
<dbReference type="SUPFAM" id="SSF52317">
    <property type="entry name" value="Class I glutamine amidotransferase-like"/>
    <property type="match status" value="1"/>
</dbReference>
<evidence type="ECO:0000313" key="3">
    <source>
        <dbReference type="Proteomes" id="UP000247569"/>
    </source>
</evidence>
<proteinExistence type="predicted"/>
<reference evidence="2 3" key="1">
    <citation type="submission" date="2018-05" db="EMBL/GenBank/DDBJ databases">
        <title>Genomic Encyclopedia of Type Strains, Phase IV (KMG-IV): sequencing the most valuable type-strain genomes for metagenomic binning, comparative biology and taxonomic classification.</title>
        <authorList>
            <person name="Goeker M."/>
        </authorList>
    </citation>
    <scope>NUCLEOTIDE SEQUENCE [LARGE SCALE GENOMIC DNA]</scope>
    <source>
        <strain evidence="2 3">DSM 44704</strain>
    </source>
</reference>
<accession>A0A318K518</accession>
<dbReference type="AlphaFoldDB" id="A0A318K518"/>
<dbReference type="EMBL" id="QJKF01000003">
    <property type="protein sequence ID" value="PXX66729.1"/>
    <property type="molecule type" value="Genomic_DNA"/>
</dbReference>
<organism evidence="2 3">
    <name type="scientific">Nocardia tenerifensis</name>
    <dbReference type="NCBI Taxonomy" id="228006"/>
    <lineage>
        <taxon>Bacteria</taxon>
        <taxon>Bacillati</taxon>
        <taxon>Actinomycetota</taxon>
        <taxon>Actinomycetes</taxon>
        <taxon>Mycobacteriales</taxon>
        <taxon>Nocardiaceae</taxon>
        <taxon>Nocardia</taxon>
    </lineage>
</organism>
<dbReference type="InterPro" id="IPR029062">
    <property type="entry name" value="Class_I_gatase-like"/>
</dbReference>
<gene>
    <name evidence="2" type="ORF">DFR70_103479</name>
</gene>
<comment type="caution">
    <text evidence="2">The sequence shown here is derived from an EMBL/GenBank/DDBJ whole genome shotgun (WGS) entry which is preliminary data.</text>
</comment>
<evidence type="ECO:0000259" key="1">
    <source>
        <dbReference type="Pfam" id="PF01965"/>
    </source>
</evidence>
<sequence length="219" mass="22455">MLAQFVLFDGFDPLDVIAPFEVLGAGGTLTGGALAVELVSAAGARDVPSGIPPISLRANGKLDPGRADIVVVPGAMGRMPTDEDDHRDDTVLSVLTRALDTELSALLKESVDRPGLTVASVCGGSLLLGFAGLLAGRPATTHPLGMAALGQTGAHVVHARVVDDGDMIHGGAVTSGLDVGLYLLERELGPRVAHAVEQLISHERRGTVWRNTGAAPVPA</sequence>
<dbReference type="Gene3D" id="3.40.50.880">
    <property type="match status" value="1"/>
</dbReference>
<dbReference type="PANTHER" id="PTHR43130">
    <property type="entry name" value="ARAC-FAMILY TRANSCRIPTIONAL REGULATOR"/>
    <property type="match status" value="1"/>
</dbReference>
<evidence type="ECO:0000313" key="2">
    <source>
        <dbReference type="EMBL" id="PXX66729.1"/>
    </source>
</evidence>
<dbReference type="RefSeq" id="WP_040731134.1">
    <property type="nucleotide sequence ID" value="NZ_QJKF01000003.1"/>
</dbReference>